<evidence type="ECO:0000256" key="1">
    <source>
        <dbReference type="SAM" id="Coils"/>
    </source>
</evidence>
<name>A0A8C6SRI9_9GOBI</name>
<reference evidence="2" key="1">
    <citation type="submission" date="2025-08" db="UniProtKB">
        <authorList>
            <consortium name="Ensembl"/>
        </authorList>
    </citation>
    <scope>IDENTIFICATION</scope>
</reference>
<feature type="coiled-coil region" evidence="1">
    <location>
        <begin position="30"/>
        <end position="64"/>
    </location>
</feature>
<sequence length="139" mass="15991">MDNITNKNLFDMLQKMSVDMEDLKTIKKTMTSVEEKLSGLVNRITEVEERVSGIEDTLAKQKENPAVSKEEWRTLRDKLALMEDRSRRNNLRFVGFDEGSEQRDAAGFLNRFITTAVTDVDFGNIKSWVAFGVRHMMAI</sequence>
<evidence type="ECO:0000313" key="3">
    <source>
        <dbReference type="Proteomes" id="UP000694523"/>
    </source>
</evidence>
<dbReference type="PANTHER" id="PTHR11505">
    <property type="entry name" value="L1 TRANSPOSABLE ELEMENT-RELATED"/>
    <property type="match status" value="1"/>
</dbReference>
<dbReference type="Ensembl" id="ENSNMLT00000011391.1">
    <property type="protein sequence ID" value="ENSNMLP00000010075.1"/>
    <property type="gene ID" value="ENSNMLG00000006961.1"/>
</dbReference>
<dbReference type="AlphaFoldDB" id="A0A8C6SRI9"/>
<protein>
    <recommendedName>
        <fullName evidence="4">Transposase</fullName>
    </recommendedName>
</protein>
<evidence type="ECO:0008006" key="4">
    <source>
        <dbReference type="Google" id="ProtNLM"/>
    </source>
</evidence>
<dbReference type="Proteomes" id="UP000694523">
    <property type="component" value="Unplaced"/>
</dbReference>
<organism evidence="2 3">
    <name type="scientific">Neogobius melanostomus</name>
    <name type="common">round goby</name>
    <dbReference type="NCBI Taxonomy" id="47308"/>
    <lineage>
        <taxon>Eukaryota</taxon>
        <taxon>Metazoa</taxon>
        <taxon>Chordata</taxon>
        <taxon>Craniata</taxon>
        <taxon>Vertebrata</taxon>
        <taxon>Euteleostomi</taxon>
        <taxon>Actinopterygii</taxon>
        <taxon>Neopterygii</taxon>
        <taxon>Teleostei</taxon>
        <taxon>Neoteleostei</taxon>
        <taxon>Acanthomorphata</taxon>
        <taxon>Gobiaria</taxon>
        <taxon>Gobiiformes</taxon>
        <taxon>Gobioidei</taxon>
        <taxon>Gobiidae</taxon>
        <taxon>Benthophilinae</taxon>
        <taxon>Neogobiini</taxon>
        <taxon>Neogobius</taxon>
    </lineage>
</organism>
<reference evidence="2" key="2">
    <citation type="submission" date="2025-09" db="UniProtKB">
        <authorList>
            <consortium name="Ensembl"/>
        </authorList>
    </citation>
    <scope>IDENTIFICATION</scope>
</reference>
<dbReference type="InterPro" id="IPR004244">
    <property type="entry name" value="Transposase_22"/>
</dbReference>
<evidence type="ECO:0000313" key="2">
    <source>
        <dbReference type="Ensembl" id="ENSNMLP00000010075.1"/>
    </source>
</evidence>
<keyword evidence="1" id="KW-0175">Coiled coil</keyword>
<accession>A0A8C6SRI9</accession>
<proteinExistence type="predicted"/>
<keyword evidence="3" id="KW-1185">Reference proteome</keyword>